<proteinExistence type="predicted"/>
<dbReference type="KEGG" id="aarg:Aargi30884_16410"/>
<dbReference type="Proteomes" id="UP000464754">
    <property type="component" value="Chromosome"/>
</dbReference>
<reference evidence="3" key="1">
    <citation type="submission" date="2019-05" db="EMBL/GenBank/DDBJ databases">
        <title>Complete genome sequencing of Absiella argi strain JCM 30884.</title>
        <authorList>
            <person name="Sakamoto M."/>
            <person name="Murakami T."/>
            <person name="Mori H."/>
        </authorList>
    </citation>
    <scope>NUCLEOTIDE SEQUENCE [LARGE SCALE GENOMIC DNA]</scope>
    <source>
        <strain evidence="3">JCM 30884</strain>
    </source>
</reference>
<keyword evidence="3" id="KW-1185">Reference proteome</keyword>
<dbReference type="Gene3D" id="3.40.50.300">
    <property type="entry name" value="P-loop containing nucleotide triphosphate hydrolases"/>
    <property type="match status" value="1"/>
</dbReference>
<evidence type="ECO:0000313" key="2">
    <source>
        <dbReference type="EMBL" id="BBK22738.1"/>
    </source>
</evidence>
<feature type="coiled-coil region" evidence="1">
    <location>
        <begin position="2"/>
        <end position="29"/>
    </location>
</feature>
<name>A0A6N4TIR4_9FIRM</name>
<protein>
    <recommendedName>
        <fullName evidence="4">Terminase large subunit gp17-like C-terminal domain-containing protein</fullName>
    </recommendedName>
</protein>
<keyword evidence="1" id="KW-0175">Coiled coil</keyword>
<evidence type="ECO:0000256" key="1">
    <source>
        <dbReference type="SAM" id="Coils"/>
    </source>
</evidence>
<sequence length="587" mass="68529">MKRKKNRSLDVLLEAITEAENEMSEDEALDEAQYHEYLNSLLIEFLKKDNDLLRKKLLEEFERGAPLTGKNGIRKKLASFDMEFFGRAYLPHYFVRKSPHFHEELDNIWKHGVMKDEIPLSKSIKKKISRMAGCKRAIAAPRGHAKSTNLTFKGSLHAALYEYKHYIIILSDSSEQAESFLDSIKTEMEENEHIIEDFGKLDGKVWRSNVLLTRTNIKIEAIGSGKKIRGRKHKNWRPDLLVLDDIENDENVRTVEQRKKLSDWFYKAVSKAGDDYTDIIYIGTMLHYDSLLANVLKNPSYKSIKYQAVLSFSHSSLWDEWEKIYTDLDDIEHEVNALRFFEEHKTEMLEGTEVLWEDKLSYYNLMCIKVSEGDASFNSELQNEPISPDDCLFQEEWFDYYNEFETDFNGKDFDFYGAVDPSLGKNKKSDFSAIITIAKQKATGYMFVIDADVMRRHPDRIINDVLEKERWLRKTYGKGFKKFGCETVQFQWFLKEEISKASAKAGLYLPIEEINSTGDKVLRIQSLQPDIKNKYIKFNRKHKLLLEQLKHFPMASHDDAPDALEMARTIAKKGKRFRILDKKIFGI</sequence>
<dbReference type="AlphaFoldDB" id="A0A6N4TIR4"/>
<evidence type="ECO:0000313" key="3">
    <source>
        <dbReference type="Proteomes" id="UP000464754"/>
    </source>
</evidence>
<dbReference type="NCBIfam" id="TIGR01630">
    <property type="entry name" value="psiM2_ORF9"/>
    <property type="match status" value="1"/>
</dbReference>
<dbReference type="InterPro" id="IPR006517">
    <property type="entry name" value="Phage_terminase_lsu-like_C"/>
</dbReference>
<dbReference type="InterPro" id="IPR027417">
    <property type="entry name" value="P-loop_NTPase"/>
</dbReference>
<evidence type="ECO:0008006" key="4">
    <source>
        <dbReference type="Google" id="ProtNLM"/>
    </source>
</evidence>
<accession>A0A6N4TIR4</accession>
<dbReference type="EMBL" id="AP019695">
    <property type="protein sequence ID" value="BBK22738.1"/>
    <property type="molecule type" value="Genomic_DNA"/>
</dbReference>
<gene>
    <name evidence="2" type="ORF">Aargi30884_16410</name>
</gene>
<organism evidence="2 3">
    <name type="scientific">Amedibacterium intestinale</name>
    <dbReference type="NCBI Taxonomy" id="2583452"/>
    <lineage>
        <taxon>Bacteria</taxon>
        <taxon>Bacillati</taxon>
        <taxon>Bacillota</taxon>
        <taxon>Erysipelotrichia</taxon>
        <taxon>Erysipelotrichales</taxon>
        <taxon>Erysipelotrichaceae</taxon>
        <taxon>Amedibacterium</taxon>
    </lineage>
</organism>
<dbReference type="RefSeq" id="WP_174766922.1">
    <property type="nucleotide sequence ID" value="NZ_AP019695.1"/>
</dbReference>